<dbReference type="GO" id="GO:0006749">
    <property type="term" value="P:glutathione metabolic process"/>
    <property type="evidence" value="ECO:0007669"/>
    <property type="project" value="TreeGrafter"/>
</dbReference>
<dbReference type="Proteomes" id="UP000887568">
    <property type="component" value="Unplaced"/>
</dbReference>
<dbReference type="Gene3D" id="1.20.1050.130">
    <property type="match status" value="1"/>
</dbReference>
<dbReference type="PROSITE" id="PS50404">
    <property type="entry name" value="GST_NTER"/>
    <property type="match status" value="1"/>
</dbReference>
<reference evidence="3" key="1">
    <citation type="submission" date="2022-11" db="UniProtKB">
        <authorList>
            <consortium name="EnsemblMetazoa"/>
        </authorList>
    </citation>
    <scope>IDENTIFICATION</scope>
</reference>
<accession>A0A913ZF36</accession>
<evidence type="ECO:0000259" key="1">
    <source>
        <dbReference type="PROSITE" id="PS50404"/>
    </source>
</evidence>
<dbReference type="RefSeq" id="XP_038049580.1">
    <property type="nucleotide sequence ID" value="XM_038193652.1"/>
</dbReference>
<dbReference type="SFLD" id="SFLDS00019">
    <property type="entry name" value="Glutathione_Transferase_(cytos"/>
    <property type="match status" value="1"/>
</dbReference>
<dbReference type="GO" id="GO:0005829">
    <property type="term" value="C:cytosol"/>
    <property type="evidence" value="ECO:0007669"/>
    <property type="project" value="TreeGrafter"/>
</dbReference>
<dbReference type="OMA" id="ATGMECD"/>
<feature type="domain" description="GST C-terminal" evidence="2">
    <location>
        <begin position="132"/>
        <end position="270"/>
    </location>
</feature>
<name>A0A913ZF36_PATMI</name>
<dbReference type="InterPro" id="IPR036282">
    <property type="entry name" value="Glutathione-S-Trfase_C_sf"/>
</dbReference>
<dbReference type="GO" id="GO:0004364">
    <property type="term" value="F:glutathione transferase activity"/>
    <property type="evidence" value="ECO:0007669"/>
    <property type="project" value="TreeGrafter"/>
</dbReference>
<dbReference type="CDD" id="cd03039">
    <property type="entry name" value="GST_N_Sigma_like"/>
    <property type="match status" value="1"/>
</dbReference>
<dbReference type="Pfam" id="PF14497">
    <property type="entry name" value="GST_C_3"/>
    <property type="match status" value="1"/>
</dbReference>
<dbReference type="PROSITE" id="PS50405">
    <property type="entry name" value="GST_CTER"/>
    <property type="match status" value="1"/>
</dbReference>
<dbReference type="SUPFAM" id="SSF47616">
    <property type="entry name" value="GST C-terminal domain-like"/>
    <property type="match status" value="1"/>
</dbReference>
<dbReference type="InterPro" id="IPR004045">
    <property type="entry name" value="Glutathione_S-Trfase_N"/>
</dbReference>
<feature type="domain" description="GST N-terminal" evidence="1">
    <location>
        <begin position="47"/>
        <end position="131"/>
    </location>
</feature>
<proteinExistence type="predicted"/>
<evidence type="ECO:0000259" key="2">
    <source>
        <dbReference type="PROSITE" id="PS50405"/>
    </source>
</evidence>
<dbReference type="OrthoDB" id="4951845at2759"/>
<evidence type="ECO:0000313" key="4">
    <source>
        <dbReference type="Proteomes" id="UP000887568"/>
    </source>
</evidence>
<dbReference type="InterPro" id="IPR036249">
    <property type="entry name" value="Thioredoxin-like_sf"/>
</dbReference>
<dbReference type="PANTHER" id="PTHR11571:SF141">
    <property type="entry name" value="GLUTATHIONE S-TRANSFERASE"/>
    <property type="match status" value="1"/>
</dbReference>
<protein>
    <recommendedName>
        <fullName evidence="5">Glutathione transferase</fullName>
    </recommendedName>
</protein>
<dbReference type="InterPro" id="IPR040079">
    <property type="entry name" value="Glutathione_S-Trfase"/>
</dbReference>
<evidence type="ECO:0000313" key="3">
    <source>
        <dbReference type="EnsemblMetazoa" id="XP_038049580.1"/>
    </source>
</evidence>
<dbReference type="Pfam" id="PF02798">
    <property type="entry name" value="GST_N"/>
    <property type="match status" value="1"/>
</dbReference>
<dbReference type="EnsemblMetazoa" id="XM_038193652.1">
    <property type="protein sequence ID" value="XP_038049580.1"/>
    <property type="gene ID" value="LOC119723114"/>
</dbReference>
<dbReference type="PANTHER" id="PTHR11571">
    <property type="entry name" value="GLUTATHIONE S-TRANSFERASE"/>
    <property type="match status" value="1"/>
</dbReference>
<dbReference type="AlphaFoldDB" id="A0A913ZF36"/>
<dbReference type="SUPFAM" id="SSF52833">
    <property type="entry name" value="Thioredoxin-like"/>
    <property type="match status" value="1"/>
</dbReference>
<organism evidence="3 4">
    <name type="scientific">Patiria miniata</name>
    <name type="common">Bat star</name>
    <name type="synonym">Asterina miniata</name>
    <dbReference type="NCBI Taxonomy" id="46514"/>
    <lineage>
        <taxon>Eukaryota</taxon>
        <taxon>Metazoa</taxon>
        <taxon>Echinodermata</taxon>
        <taxon>Eleutherozoa</taxon>
        <taxon>Asterozoa</taxon>
        <taxon>Asteroidea</taxon>
        <taxon>Valvatacea</taxon>
        <taxon>Valvatida</taxon>
        <taxon>Asterinidae</taxon>
        <taxon>Patiria</taxon>
    </lineage>
</organism>
<sequence length="277" mass="31268">MEFIQFTFVLVAALCAIYYSGQGPVIMRKLNELVTGKKGCSPVADLDFVTLHYFAGRGRGEAIRMMLEEAGIPYNETLFTKETWPKAKKEGIESGLFTFGQAPAISTPSGLHMVQSQAIAHYIGRATGMECDCEQLSHCEVVALGTEDFRSKLSKIIYDPDFSVQMRDEYIKTTAPMWLEHFERIAPSIQAEDVAYFGGSHITWVDFLVLDVLDANVEFAQVDMGRPLVAILDKYPKLQSFYNQFRVRPKIVAYLNSDRRMPYKLPKMPAVHKQESA</sequence>
<dbReference type="InterPro" id="IPR050213">
    <property type="entry name" value="GST_superfamily"/>
</dbReference>
<evidence type="ECO:0008006" key="5">
    <source>
        <dbReference type="Google" id="ProtNLM"/>
    </source>
</evidence>
<dbReference type="InterPro" id="IPR004046">
    <property type="entry name" value="GST_C"/>
</dbReference>
<dbReference type="GeneID" id="119723114"/>
<keyword evidence="4" id="KW-1185">Reference proteome</keyword>
<dbReference type="InterPro" id="IPR010987">
    <property type="entry name" value="Glutathione-S-Trfase_C-like"/>
</dbReference>